<evidence type="ECO:0000256" key="2">
    <source>
        <dbReference type="ARBA" id="ARBA00022448"/>
    </source>
</evidence>
<keyword evidence="7 9" id="KW-0472">Membrane</keyword>
<keyword evidence="5 8" id="KW-0653">Protein transport</keyword>
<feature type="transmembrane region" description="Helical" evidence="9">
    <location>
        <begin position="39"/>
        <end position="62"/>
    </location>
</feature>
<dbReference type="GO" id="GO:0005886">
    <property type="term" value="C:plasma membrane"/>
    <property type="evidence" value="ECO:0007669"/>
    <property type="project" value="UniProtKB-SubCell"/>
</dbReference>
<dbReference type="AlphaFoldDB" id="A0A388TBZ8"/>
<keyword evidence="4 9" id="KW-0812">Transmembrane</keyword>
<feature type="transmembrane region" description="Helical" evidence="9">
    <location>
        <begin position="6"/>
        <end position="27"/>
    </location>
</feature>
<dbReference type="InterPro" id="IPR002898">
    <property type="entry name" value="MotA_ExbB_proton_chnl"/>
</dbReference>
<evidence type="ECO:0000256" key="9">
    <source>
        <dbReference type="SAM" id="Phobius"/>
    </source>
</evidence>
<dbReference type="Pfam" id="PF01618">
    <property type="entry name" value="MotA_ExbB"/>
    <property type="match status" value="1"/>
</dbReference>
<dbReference type="PANTHER" id="PTHR30625">
    <property type="entry name" value="PROTEIN TOLQ"/>
    <property type="match status" value="1"/>
</dbReference>
<evidence type="ECO:0000256" key="6">
    <source>
        <dbReference type="ARBA" id="ARBA00022989"/>
    </source>
</evidence>
<reference evidence="11 12" key="1">
    <citation type="journal article" date="2019" name="ISME J.">
        <title>Genome analyses of uncultured TG2/ZB3 bacteria in 'Margulisbacteria' specifically attached to ectosymbiotic spirochetes of protists in the termite gut.</title>
        <authorList>
            <person name="Utami Y.D."/>
            <person name="Kuwahara H."/>
            <person name="Igai K."/>
            <person name="Murakami T."/>
            <person name="Sugaya K."/>
            <person name="Morikawa T."/>
            <person name="Nagura Y."/>
            <person name="Yuki M."/>
            <person name="Deevong P."/>
            <person name="Inoue T."/>
            <person name="Kihara K."/>
            <person name="Lo N."/>
            <person name="Yamada A."/>
            <person name="Ohkuma M."/>
            <person name="Hongoh Y."/>
        </authorList>
    </citation>
    <scope>NUCLEOTIDE SEQUENCE [LARGE SCALE GENOMIC DNA]</scope>
    <source>
        <strain evidence="11">NkOx7-01</strain>
    </source>
</reference>
<feature type="transmembrane region" description="Helical" evidence="9">
    <location>
        <begin position="82"/>
        <end position="106"/>
    </location>
</feature>
<comment type="subcellular location">
    <subcellularLocation>
        <location evidence="1">Cell membrane</location>
        <topology evidence="1">Multi-pass membrane protein</topology>
    </subcellularLocation>
    <subcellularLocation>
        <location evidence="8">Membrane</location>
        <topology evidence="8">Multi-pass membrane protein</topology>
    </subcellularLocation>
</comment>
<keyword evidence="2 8" id="KW-0813">Transport</keyword>
<dbReference type="Proteomes" id="UP000269352">
    <property type="component" value="Unassembled WGS sequence"/>
</dbReference>
<keyword evidence="12" id="KW-1185">Reference proteome</keyword>
<evidence type="ECO:0000256" key="5">
    <source>
        <dbReference type="ARBA" id="ARBA00022927"/>
    </source>
</evidence>
<evidence type="ECO:0000256" key="4">
    <source>
        <dbReference type="ARBA" id="ARBA00022692"/>
    </source>
</evidence>
<feature type="domain" description="MotA/TolQ/ExbB proton channel" evidence="10">
    <location>
        <begin position="34"/>
        <end position="112"/>
    </location>
</feature>
<gene>
    <name evidence="11" type="primary">exbB</name>
    <name evidence="11" type="ORF">NO1_0685</name>
</gene>
<evidence type="ECO:0000256" key="8">
    <source>
        <dbReference type="RuleBase" id="RU004057"/>
    </source>
</evidence>
<evidence type="ECO:0000313" key="11">
    <source>
        <dbReference type="EMBL" id="GBR73274.1"/>
    </source>
</evidence>
<evidence type="ECO:0000259" key="10">
    <source>
        <dbReference type="Pfam" id="PF01618"/>
    </source>
</evidence>
<dbReference type="PANTHER" id="PTHR30625:SF15">
    <property type="entry name" value="BIOPOLYMER TRANSPORT PROTEIN EXBB"/>
    <property type="match status" value="1"/>
</dbReference>
<accession>A0A388TBZ8</accession>
<evidence type="ECO:0000256" key="1">
    <source>
        <dbReference type="ARBA" id="ARBA00004651"/>
    </source>
</evidence>
<name>A0A388TBZ8_TERA1</name>
<dbReference type="InterPro" id="IPR050790">
    <property type="entry name" value="ExbB/TolQ_transport"/>
</dbReference>
<keyword evidence="6 9" id="KW-1133">Transmembrane helix</keyword>
<evidence type="ECO:0000256" key="7">
    <source>
        <dbReference type="ARBA" id="ARBA00023136"/>
    </source>
</evidence>
<keyword evidence="3" id="KW-1003">Cell membrane</keyword>
<dbReference type="EMBL" id="BGZN01000008">
    <property type="protein sequence ID" value="GBR73274.1"/>
    <property type="molecule type" value="Genomic_DNA"/>
</dbReference>
<sequence length="114" mass="12332">MVVLVLLGLCSVVSLAVILERLVFFWTHKKYTSKAAERYLYLLSTMISIAPLLGILGTVWGIMQAFGGYSLQGDMQSIAGGIAVALQTTAAGLLIALTDLVFYNYFAHKADNAQ</sequence>
<organism evidence="11 12">
    <name type="scientific">Termititenax aidoneus</name>
    <dbReference type="NCBI Taxonomy" id="2218524"/>
    <lineage>
        <taxon>Bacteria</taxon>
        <taxon>Bacillati</taxon>
        <taxon>Candidatus Margulisiibacteriota</taxon>
        <taxon>Candidatus Termititenacia</taxon>
        <taxon>Candidatus Termititenacales</taxon>
        <taxon>Candidatus Termititenacaceae</taxon>
        <taxon>Candidatus Termititenax</taxon>
    </lineage>
</organism>
<protein>
    <submittedName>
        <fullName evidence="11">Proton channel ExbB</fullName>
    </submittedName>
</protein>
<comment type="caution">
    <text evidence="11">The sequence shown here is derived from an EMBL/GenBank/DDBJ whole genome shotgun (WGS) entry which is preliminary data.</text>
</comment>
<comment type="similarity">
    <text evidence="8">Belongs to the exbB/tolQ family.</text>
</comment>
<proteinExistence type="inferred from homology"/>
<evidence type="ECO:0000256" key="3">
    <source>
        <dbReference type="ARBA" id="ARBA00022475"/>
    </source>
</evidence>
<evidence type="ECO:0000313" key="12">
    <source>
        <dbReference type="Proteomes" id="UP000269352"/>
    </source>
</evidence>
<dbReference type="GO" id="GO:0017038">
    <property type="term" value="P:protein import"/>
    <property type="evidence" value="ECO:0007669"/>
    <property type="project" value="TreeGrafter"/>
</dbReference>